<gene>
    <name evidence="4" type="ORF">JKP34_15710</name>
</gene>
<feature type="signal peptide" evidence="2">
    <location>
        <begin position="1"/>
        <end position="18"/>
    </location>
</feature>
<evidence type="ECO:0000313" key="5">
    <source>
        <dbReference type="Proteomes" id="UP000642920"/>
    </source>
</evidence>
<dbReference type="Pfam" id="PF11827">
    <property type="entry name" value="DUF3347"/>
    <property type="match status" value="1"/>
</dbReference>
<sequence length="195" mass="21762">MKTKIFTTLLAAAFIVQACDTKKQANDEHAHHDKAEMHDGEHMHGEGQAHAHAEEMNPDKMEASTVSKEQLESMLSSYFSLKDALVNTSAEEAKKAASDLVKNLTDEMSNLKSLVSGMQQKEDVEAIRADFEKLSSSMYNVVKANADKVEGAVYKQYCPMAFNNKGAFWLSQEETIMNPYFGDKMLKCGKVQEEL</sequence>
<dbReference type="PROSITE" id="PS51257">
    <property type="entry name" value="PROKAR_LIPOPROTEIN"/>
    <property type="match status" value="1"/>
</dbReference>
<feature type="coiled-coil region" evidence="1">
    <location>
        <begin position="87"/>
        <end position="121"/>
    </location>
</feature>
<keyword evidence="5" id="KW-1185">Reference proteome</keyword>
<dbReference type="AlphaFoldDB" id="A0A937DL48"/>
<keyword evidence="1" id="KW-0175">Coiled coil</keyword>
<feature type="domain" description="DUF3347" evidence="3">
    <location>
        <begin position="75"/>
        <end position="145"/>
    </location>
</feature>
<feature type="chain" id="PRO_5037082161" evidence="2">
    <location>
        <begin position="19"/>
        <end position="195"/>
    </location>
</feature>
<dbReference type="InterPro" id="IPR021782">
    <property type="entry name" value="DUF3347"/>
</dbReference>
<proteinExistence type="predicted"/>
<dbReference type="EMBL" id="JAERQG010000004">
    <property type="protein sequence ID" value="MBL0766714.1"/>
    <property type="molecule type" value="Genomic_DNA"/>
</dbReference>
<evidence type="ECO:0000259" key="3">
    <source>
        <dbReference type="Pfam" id="PF11827"/>
    </source>
</evidence>
<name>A0A937DL48_9BACT</name>
<dbReference type="RefSeq" id="WP_201923561.1">
    <property type="nucleotide sequence ID" value="NZ_JAERQG010000004.1"/>
</dbReference>
<reference evidence="4" key="1">
    <citation type="submission" date="2021-01" db="EMBL/GenBank/DDBJ databases">
        <title>Marivirga sp. nov., isolated from intertidal surface sediments.</title>
        <authorList>
            <person name="Zhang M."/>
        </authorList>
    </citation>
    <scope>NUCLEOTIDE SEQUENCE</scope>
    <source>
        <strain evidence="4">SM1354</strain>
    </source>
</reference>
<organism evidence="4 5">
    <name type="scientific">Marivirga atlantica</name>
    <dbReference type="NCBI Taxonomy" id="1548457"/>
    <lineage>
        <taxon>Bacteria</taxon>
        <taxon>Pseudomonadati</taxon>
        <taxon>Bacteroidota</taxon>
        <taxon>Cytophagia</taxon>
        <taxon>Cytophagales</taxon>
        <taxon>Marivirgaceae</taxon>
        <taxon>Marivirga</taxon>
    </lineage>
</organism>
<keyword evidence="2" id="KW-0732">Signal</keyword>
<evidence type="ECO:0000256" key="2">
    <source>
        <dbReference type="SAM" id="SignalP"/>
    </source>
</evidence>
<accession>A0A937DL48</accession>
<evidence type="ECO:0000256" key="1">
    <source>
        <dbReference type="SAM" id="Coils"/>
    </source>
</evidence>
<dbReference type="Proteomes" id="UP000642920">
    <property type="component" value="Unassembled WGS sequence"/>
</dbReference>
<comment type="caution">
    <text evidence="4">The sequence shown here is derived from an EMBL/GenBank/DDBJ whole genome shotgun (WGS) entry which is preliminary data.</text>
</comment>
<protein>
    <submittedName>
        <fullName evidence="4">DUF3347 domain-containing protein</fullName>
    </submittedName>
</protein>
<evidence type="ECO:0000313" key="4">
    <source>
        <dbReference type="EMBL" id="MBL0766714.1"/>
    </source>
</evidence>